<reference evidence="1" key="2">
    <citation type="journal article" date="2023" name="IMA Fungus">
        <title>Comparative genomic study of the Penicillium genus elucidates a diverse pangenome and 15 lateral gene transfer events.</title>
        <authorList>
            <person name="Petersen C."/>
            <person name="Sorensen T."/>
            <person name="Nielsen M.R."/>
            <person name="Sondergaard T.E."/>
            <person name="Sorensen J.L."/>
            <person name="Fitzpatrick D.A."/>
            <person name="Frisvad J.C."/>
            <person name="Nielsen K.L."/>
        </authorList>
    </citation>
    <scope>NUCLEOTIDE SEQUENCE</scope>
    <source>
        <strain evidence="1">IBT 35675</strain>
    </source>
</reference>
<dbReference type="EMBL" id="JAPZBR010000001">
    <property type="protein sequence ID" value="KAJ5366129.1"/>
    <property type="molecule type" value="Genomic_DNA"/>
</dbReference>
<sequence length="172" mass="19829">MLVDSPQVLPWLQPASNGKPVSNLQGSLHLDRISVHWHDDRPRTARRSLHQTPHLSFGRLENFPEVEIYLLFPHLYRPSRDHWDIPVEDYYTTWTDRILLPAIRQVYPESAVQHFPASAEQIALNASAAQVEGRSGPQIGPTYNHDLHYNLQGDQLGALWHDIQQRVLHVFP</sequence>
<gene>
    <name evidence="1" type="ORF">N7541_000070</name>
</gene>
<name>A0A9W9V3A5_PENBR</name>
<protein>
    <submittedName>
        <fullName evidence="1">Uncharacterized protein</fullName>
    </submittedName>
</protein>
<evidence type="ECO:0000313" key="2">
    <source>
        <dbReference type="Proteomes" id="UP001148299"/>
    </source>
</evidence>
<reference evidence="1" key="1">
    <citation type="submission" date="2022-12" db="EMBL/GenBank/DDBJ databases">
        <authorList>
            <person name="Petersen C."/>
        </authorList>
    </citation>
    <scope>NUCLEOTIDE SEQUENCE</scope>
    <source>
        <strain evidence="1">IBT 35675</strain>
    </source>
</reference>
<accession>A0A9W9V3A5</accession>
<evidence type="ECO:0000313" key="1">
    <source>
        <dbReference type="EMBL" id="KAJ5366129.1"/>
    </source>
</evidence>
<keyword evidence="2" id="KW-1185">Reference proteome</keyword>
<comment type="caution">
    <text evidence="1">The sequence shown here is derived from an EMBL/GenBank/DDBJ whole genome shotgun (WGS) entry which is preliminary data.</text>
</comment>
<organism evidence="1 2">
    <name type="scientific">Penicillium brevicompactum</name>
    <dbReference type="NCBI Taxonomy" id="5074"/>
    <lineage>
        <taxon>Eukaryota</taxon>
        <taxon>Fungi</taxon>
        <taxon>Dikarya</taxon>
        <taxon>Ascomycota</taxon>
        <taxon>Pezizomycotina</taxon>
        <taxon>Eurotiomycetes</taxon>
        <taxon>Eurotiomycetidae</taxon>
        <taxon>Eurotiales</taxon>
        <taxon>Aspergillaceae</taxon>
        <taxon>Penicillium</taxon>
    </lineage>
</organism>
<dbReference type="AlphaFoldDB" id="A0A9W9V3A5"/>
<dbReference type="Proteomes" id="UP001148299">
    <property type="component" value="Unassembled WGS sequence"/>
</dbReference>
<proteinExistence type="predicted"/>